<sequence length="13" mass="1500">MLHLKLRSQASCL</sequence>
<organism evidence="1">
    <name type="scientific">Arundo donax</name>
    <name type="common">Giant reed</name>
    <name type="synonym">Donax arundinaceus</name>
    <dbReference type="NCBI Taxonomy" id="35708"/>
    <lineage>
        <taxon>Eukaryota</taxon>
        <taxon>Viridiplantae</taxon>
        <taxon>Streptophyta</taxon>
        <taxon>Embryophyta</taxon>
        <taxon>Tracheophyta</taxon>
        <taxon>Spermatophyta</taxon>
        <taxon>Magnoliopsida</taxon>
        <taxon>Liliopsida</taxon>
        <taxon>Poales</taxon>
        <taxon>Poaceae</taxon>
        <taxon>PACMAD clade</taxon>
        <taxon>Arundinoideae</taxon>
        <taxon>Arundineae</taxon>
        <taxon>Arundo</taxon>
    </lineage>
</organism>
<accession>A0A0A9BQD5</accession>
<reference evidence="1" key="1">
    <citation type="submission" date="2014-09" db="EMBL/GenBank/DDBJ databases">
        <authorList>
            <person name="Magalhaes I.L.F."/>
            <person name="Oliveira U."/>
            <person name="Santos F.R."/>
            <person name="Vidigal T.H.D.A."/>
            <person name="Brescovit A.D."/>
            <person name="Santos A.J."/>
        </authorList>
    </citation>
    <scope>NUCLEOTIDE SEQUENCE</scope>
    <source>
        <tissue evidence="1">Shoot tissue taken approximately 20 cm above the soil surface</tissue>
    </source>
</reference>
<reference evidence="1" key="2">
    <citation type="journal article" date="2015" name="Data Brief">
        <title>Shoot transcriptome of the giant reed, Arundo donax.</title>
        <authorList>
            <person name="Barrero R.A."/>
            <person name="Guerrero F.D."/>
            <person name="Moolhuijzen P."/>
            <person name="Goolsby J.A."/>
            <person name="Tidwell J."/>
            <person name="Bellgard S.E."/>
            <person name="Bellgard M.I."/>
        </authorList>
    </citation>
    <scope>NUCLEOTIDE SEQUENCE</scope>
    <source>
        <tissue evidence="1">Shoot tissue taken approximately 20 cm above the soil surface</tissue>
    </source>
</reference>
<proteinExistence type="predicted"/>
<evidence type="ECO:0000313" key="1">
    <source>
        <dbReference type="EMBL" id="JAD61487.1"/>
    </source>
</evidence>
<protein>
    <submittedName>
        <fullName evidence="1">Uncharacterized protein</fullName>
    </submittedName>
</protein>
<name>A0A0A9BQD5_ARUDO</name>
<dbReference type="EMBL" id="GBRH01236408">
    <property type="protein sequence ID" value="JAD61487.1"/>
    <property type="molecule type" value="Transcribed_RNA"/>
</dbReference>